<feature type="signal peptide" evidence="1">
    <location>
        <begin position="1"/>
        <end position="22"/>
    </location>
</feature>
<name>A0ABZ3F5J7_9HELI</name>
<dbReference type="RefSeq" id="WP_300446733.1">
    <property type="nucleotide sequence ID" value="NZ_CP145316.1"/>
</dbReference>
<proteinExistence type="predicted"/>
<protein>
    <recommendedName>
        <fullName evidence="4">Lipoprotein</fullName>
    </recommendedName>
</protein>
<evidence type="ECO:0008006" key="4">
    <source>
        <dbReference type="Google" id="ProtNLM"/>
    </source>
</evidence>
<evidence type="ECO:0000256" key="1">
    <source>
        <dbReference type="SAM" id="SignalP"/>
    </source>
</evidence>
<reference evidence="2 3" key="1">
    <citation type="submission" date="2024-02" db="EMBL/GenBank/DDBJ databases">
        <title>Genome and pathogenicity analysis of Helicobacter mastomyrinus isolated from mice.</title>
        <authorList>
            <person name="Zhu L."/>
        </authorList>
    </citation>
    <scope>NUCLEOTIDE SEQUENCE [LARGE SCALE GENOMIC DNA]</scope>
    <source>
        <strain evidence="2 3">Hm-17</strain>
    </source>
</reference>
<organism evidence="2 3">
    <name type="scientific">Helicobacter mastomyrinus</name>
    <dbReference type="NCBI Taxonomy" id="287948"/>
    <lineage>
        <taxon>Bacteria</taxon>
        <taxon>Pseudomonadati</taxon>
        <taxon>Campylobacterota</taxon>
        <taxon>Epsilonproteobacteria</taxon>
        <taxon>Campylobacterales</taxon>
        <taxon>Helicobacteraceae</taxon>
        <taxon>Helicobacter</taxon>
    </lineage>
</organism>
<gene>
    <name evidence="2" type="ORF">V3I05_01860</name>
</gene>
<evidence type="ECO:0000313" key="3">
    <source>
        <dbReference type="Proteomes" id="UP001434737"/>
    </source>
</evidence>
<sequence length="234" mass="26128">MKHTLCRITFFSLLSLCGVAFSACATYKLEVSNVSLYNEGVQIVDSIKTKSKVRLEVGQHKVGSASSIPLALFVSAANLSAQSVIFDRNNVLLYQNGKLLPSLSNEEIKSGSFDYSYIIESYHLYIPPAPVPSQSVVIASPFIYRGYWGGGFYIYNDMVFSARERMQRRIELEEQRAKRAIIISSALQKNTLEPKGMPRGGFVIYSPSVLQVGELDIRVRVGDEEHSFTLEIVK</sequence>
<evidence type="ECO:0000313" key="2">
    <source>
        <dbReference type="EMBL" id="XAM18449.1"/>
    </source>
</evidence>
<dbReference type="Proteomes" id="UP001434737">
    <property type="component" value="Chromosome"/>
</dbReference>
<keyword evidence="1" id="KW-0732">Signal</keyword>
<dbReference type="EMBL" id="CP145316">
    <property type="protein sequence ID" value="XAM18449.1"/>
    <property type="molecule type" value="Genomic_DNA"/>
</dbReference>
<keyword evidence="3" id="KW-1185">Reference proteome</keyword>
<feature type="chain" id="PRO_5045506905" description="Lipoprotein" evidence="1">
    <location>
        <begin position="23"/>
        <end position="234"/>
    </location>
</feature>
<accession>A0ABZ3F5J7</accession>
<dbReference type="PROSITE" id="PS51257">
    <property type="entry name" value="PROKAR_LIPOPROTEIN"/>
    <property type="match status" value="1"/>
</dbReference>